<feature type="domain" description="HTH marR-type" evidence="2">
    <location>
        <begin position="42"/>
        <end position="177"/>
    </location>
</feature>
<dbReference type="PROSITE" id="PS50995">
    <property type="entry name" value="HTH_MARR_2"/>
    <property type="match status" value="1"/>
</dbReference>
<keyword evidence="3" id="KW-0238">DNA-binding</keyword>
<dbReference type="PANTHER" id="PTHR33164:SF101">
    <property type="entry name" value="TRANSCRIPTIONAL REPRESSOR MPRA"/>
    <property type="match status" value="1"/>
</dbReference>
<evidence type="ECO:0000256" key="1">
    <source>
        <dbReference type="SAM" id="MobiDB-lite"/>
    </source>
</evidence>
<dbReference type="PANTHER" id="PTHR33164">
    <property type="entry name" value="TRANSCRIPTIONAL REGULATOR, MARR FAMILY"/>
    <property type="match status" value="1"/>
</dbReference>
<dbReference type="InterPro" id="IPR036390">
    <property type="entry name" value="WH_DNA-bd_sf"/>
</dbReference>
<evidence type="ECO:0000313" key="4">
    <source>
        <dbReference type="Proteomes" id="UP001229244"/>
    </source>
</evidence>
<dbReference type="SUPFAM" id="SSF46785">
    <property type="entry name" value="Winged helix' DNA-binding domain"/>
    <property type="match status" value="1"/>
</dbReference>
<dbReference type="SMART" id="SM00347">
    <property type="entry name" value="HTH_MARR"/>
    <property type="match status" value="1"/>
</dbReference>
<dbReference type="InterPro" id="IPR036388">
    <property type="entry name" value="WH-like_DNA-bd_sf"/>
</dbReference>
<dbReference type="Pfam" id="PF12802">
    <property type="entry name" value="MarR_2"/>
    <property type="match status" value="1"/>
</dbReference>
<gene>
    <name evidence="3" type="ORF">J2S73_000821</name>
</gene>
<reference evidence="3" key="1">
    <citation type="submission" date="2023-07" db="EMBL/GenBank/DDBJ databases">
        <title>Genomic Encyclopedia of Type Strains, Phase IV (KMG-IV): sequencing the most valuable type-strain genomes for metagenomic binning, comparative biology and taxonomic classification.</title>
        <authorList>
            <person name="Goeker M."/>
        </authorList>
    </citation>
    <scope>NUCLEOTIDE SEQUENCE</scope>
    <source>
        <strain evidence="3">DSM 21202</strain>
    </source>
</reference>
<dbReference type="GO" id="GO:0006950">
    <property type="term" value="P:response to stress"/>
    <property type="evidence" value="ECO:0007669"/>
    <property type="project" value="TreeGrafter"/>
</dbReference>
<keyword evidence="4" id="KW-1185">Reference proteome</keyword>
<dbReference type="Gene3D" id="1.10.10.10">
    <property type="entry name" value="Winged helix-like DNA-binding domain superfamily/Winged helix DNA-binding domain"/>
    <property type="match status" value="1"/>
</dbReference>
<dbReference type="Proteomes" id="UP001229244">
    <property type="component" value="Unassembled WGS sequence"/>
</dbReference>
<protein>
    <submittedName>
        <fullName evidence="3">DNA-binding MarR family transcriptional regulator</fullName>
    </submittedName>
</protein>
<dbReference type="InterPro" id="IPR000835">
    <property type="entry name" value="HTH_MarR-typ"/>
</dbReference>
<proteinExistence type="predicted"/>
<dbReference type="InterPro" id="IPR039422">
    <property type="entry name" value="MarR/SlyA-like"/>
</dbReference>
<comment type="caution">
    <text evidence="3">The sequence shown here is derived from an EMBL/GenBank/DDBJ whole genome shotgun (WGS) entry which is preliminary data.</text>
</comment>
<dbReference type="EMBL" id="JAUSUL010000001">
    <property type="protein sequence ID" value="MDQ0314384.1"/>
    <property type="molecule type" value="Genomic_DNA"/>
</dbReference>
<name>A0AAE4ASV8_9HYPH</name>
<dbReference type="RefSeq" id="WP_306884158.1">
    <property type="nucleotide sequence ID" value="NZ_JAUSUL010000001.1"/>
</dbReference>
<sequence length="199" mass="21094">MAIRTSTQAKADPDTGELATAPTRPLTVTDANLLREGSDVDFRRFVHGLLAFTARLEATRNGFGALVGLSGPQYTILISIAQLEATGDVNVSTVAEHLHYSGAFVTLEVGRLVKKGLVSKQPSPHDGRRVRLLVTAEGHELLAGLAPTQSRVNDTLFSALEASDLDRILKLLPALIEGGDAATALISYELTARGGDARP</sequence>
<organism evidence="3 4">
    <name type="scientific">Amorphus orientalis</name>
    <dbReference type="NCBI Taxonomy" id="649198"/>
    <lineage>
        <taxon>Bacteria</taxon>
        <taxon>Pseudomonadati</taxon>
        <taxon>Pseudomonadota</taxon>
        <taxon>Alphaproteobacteria</taxon>
        <taxon>Hyphomicrobiales</taxon>
        <taxon>Amorphaceae</taxon>
        <taxon>Amorphus</taxon>
    </lineage>
</organism>
<dbReference type="AlphaFoldDB" id="A0AAE4ASV8"/>
<evidence type="ECO:0000259" key="2">
    <source>
        <dbReference type="PROSITE" id="PS50995"/>
    </source>
</evidence>
<evidence type="ECO:0000313" key="3">
    <source>
        <dbReference type="EMBL" id="MDQ0314384.1"/>
    </source>
</evidence>
<accession>A0AAE4ASV8</accession>
<dbReference type="GO" id="GO:0003677">
    <property type="term" value="F:DNA binding"/>
    <property type="evidence" value="ECO:0007669"/>
    <property type="project" value="UniProtKB-KW"/>
</dbReference>
<dbReference type="GO" id="GO:0003700">
    <property type="term" value="F:DNA-binding transcription factor activity"/>
    <property type="evidence" value="ECO:0007669"/>
    <property type="project" value="InterPro"/>
</dbReference>
<feature type="region of interest" description="Disordered" evidence="1">
    <location>
        <begin position="1"/>
        <end position="22"/>
    </location>
</feature>